<proteinExistence type="predicted"/>
<comment type="caution">
    <text evidence="2">The sequence shown here is derived from an EMBL/GenBank/DDBJ whole genome shotgun (WGS) entry which is preliminary data.</text>
</comment>
<feature type="signal peptide" evidence="1">
    <location>
        <begin position="1"/>
        <end position="18"/>
    </location>
</feature>
<organism evidence="2 3">
    <name type="scientific">Butyricimonas hominis</name>
    <dbReference type="NCBI Taxonomy" id="2763032"/>
    <lineage>
        <taxon>Bacteria</taxon>
        <taxon>Pseudomonadati</taxon>
        <taxon>Bacteroidota</taxon>
        <taxon>Bacteroidia</taxon>
        <taxon>Bacteroidales</taxon>
        <taxon>Odoribacteraceae</taxon>
        <taxon>Butyricimonas</taxon>
    </lineage>
</organism>
<evidence type="ECO:0000313" key="2">
    <source>
        <dbReference type="EMBL" id="MBC5622884.1"/>
    </source>
</evidence>
<dbReference type="PROSITE" id="PS51257">
    <property type="entry name" value="PROKAR_LIPOPROTEIN"/>
    <property type="match status" value="1"/>
</dbReference>
<dbReference type="EMBL" id="JACOOH010000008">
    <property type="protein sequence ID" value="MBC5622884.1"/>
    <property type="molecule type" value="Genomic_DNA"/>
</dbReference>
<gene>
    <name evidence="2" type="ORF">H8S64_17470</name>
</gene>
<evidence type="ECO:0000256" key="1">
    <source>
        <dbReference type="SAM" id="SignalP"/>
    </source>
</evidence>
<name>A0ABR7D4N1_9BACT</name>
<sequence>MNTINRLSMLFLAGSLFAACSSEDQLIPSHFDVNVFAASGQDSVLQHNFFESVGSYLLFKDTLSREVVGIDKDGNTLYHYETVDIGYSLTGLSNNRYSYKYLQTLEDKKAAAEFLENRIMPAMREDIRPYSVLAVEQTEESVLKWGEWNKSNIDFFAGYRCMAISLKGIAQMDEAQQVQLAERLLAGIVTQKITSLGIRDLGAFYENSDKYYGELRRDYPEVKDEKEVGFLSSGSYLFPDRQTDLKDYLNAYFSVTEEEFLQKYKDYLVICIKYNLLKDLIKQVGYTVER</sequence>
<reference evidence="2 3" key="1">
    <citation type="submission" date="2020-08" db="EMBL/GenBank/DDBJ databases">
        <title>Genome public.</title>
        <authorList>
            <person name="Liu C."/>
            <person name="Sun Q."/>
        </authorList>
    </citation>
    <scope>NUCLEOTIDE SEQUENCE [LARGE SCALE GENOMIC DNA]</scope>
    <source>
        <strain evidence="2 3">NSJ-56</strain>
    </source>
</reference>
<protein>
    <recommendedName>
        <fullName evidence="4">DUF4856 domain-containing protein</fullName>
    </recommendedName>
</protein>
<accession>A0ABR7D4N1</accession>
<dbReference type="RefSeq" id="WP_186977763.1">
    <property type="nucleotide sequence ID" value="NZ_JACOOH010000008.1"/>
</dbReference>
<dbReference type="Proteomes" id="UP000646484">
    <property type="component" value="Unassembled WGS sequence"/>
</dbReference>
<keyword evidence="1" id="KW-0732">Signal</keyword>
<keyword evidence="3" id="KW-1185">Reference proteome</keyword>
<evidence type="ECO:0008006" key="4">
    <source>
        <dbReference type="Google" id="ProtNLM"/>
    </source>
</evidence>
<feature type="chain" id="PRO_5045718202" description="DUF4856 domain-containing protein" evidence="1">
    <location>
        <begin position="19"/>
        <end position="290"/>
    </location>
</feature>
<evidence type="ECO:0000313" key="3">
    <source>
        <dbReference type="Proteomes" id="UP000646484"/>
    </source>
</evidence>